<comment type="similarity">
    <text evidence="3 8">Belongs to the peptidase S33 family.</text>
</comment>
<accession>A0ABS4YQ70</accession>
<name>A0ABS4YQ70_9MICO</name>
<gene>
    <name evidence="11" type="ORF">JOF44_003812</name>
</gene>
<keyword evidence="6 8" id="KW-0645">Protease</keyword>
<keyword evidence="5 8" id="KW-0963">Cytoplasm</keyword>
<dbReference type="RefSeq" id="WP_209895178.1">
    <property type="nucleotide sequence ID" value="NZ_BAAAJV010000008.1"/>
</dbReference>
<feature type="domain" description="AB hydrolase-1" evidence="10">
    <location>
        <begin position="36"/>
        <end position="167"/>
    </location>
</feature>
<dbReference type="SUPFAM" id="SSF53474">
    <property type="entry name" value="alpha/beta-Hydrolases"/>
    <property type="match status" value="1"/>
</dbReference>
<evidence type="ECO:0000256" key="5">
    <source>
        <dbReference type="ARBA" id="ARBA00022490"/>
    </source>
</evidence>
<sequence>MRTEPEPPAATACGLLAVGDGHEIFWEESGAADGVPVVYLHGGPGSPLTPGYRRSVPTDRSRLLGLSQRGAGRSAPSAGSPGEVDLSANTTAHLVADLERLREHRGIEAWIVQGVSWGSTLALAYAQAHPERVLGVLLFAVTSTSRREVDWITEGVGALYPEAWDAFARLAEDHGGYDRHDRSPERLRLVESYRRMITSGDRDLEDAAVRVWMTWEDAHIGIGGGGPSGPHAGAAGDPVTEYERGVARLVTHYWAHDGFVADWAAPWGAAPGSGLLGGMDRLAGIPGALIHGRRDVSGPALTAWELHRAWPGSELMIIEDEGHGGPAMVEEWRRSLARMVDAATASDRYPDPHA</sequence>
<comment type="caution">
    <text evidence="11">The sequence shown here is derived from an EMBL/GenBank/DDBJ whole genome shotgun (WGS) entry which is preliminary data.</text>
</comment>
<dbReference type="GO" id="GO:0004177">
    <property type="term" value="F:aminopeptidase activity"/>
    <property type="evidence" value="ECO:0007669"/>
    <property type="project" value="UniProtKB-KW"/>
</dbReference>
<dbReference type="PIRSF" id="PIRSF006431">
    <property type="entry name" value="Pept_S33"/>
    <property type="match status" value="1"/>
</dbReference>
<comment type="subcellular location">
    <subcellularLocation>
        <location evidence="2 8">Cytoplasm</location>
    </subcellularLocation>
</comment>
<dbReference type="Gene3D" id="3.40.50.1820">
    <property type="entry name" value="alpha/beta hydrolase"/>
    <property type="match status" value="1"/>
</dbReference>
<reference evidence="11 12" key="1">
    <citation type="submission" date="2021-03" db="EMBL/GenBank/DDBJ databases">
        <title>Sequencing the genomes of 1000 actinobacteria strains.</title>
        <authorList>
            <person name="Klenk H.-P."/>
        </authorList>
    </citation>
    <scope>NUCLEOTIDE SEQUENCE [LARGE SCALE GENOMIC DNA]</scope>
    <source>
        <strain evidence="11 12">DSM 14564</strain>
    </source>
</reference>
<evidence type="ECO:0000259" key="10">
    <source>
        <dbReference type="Pfam" id="PF00561"/>
    </source>
</evidence>
<evidence type="ECO:0000256" key="1">
    <source>
        <dbReference type="ARBA" id="ARBA00001585"/>
    </source>
</evidence>
<proteinExistence type="inferred from homology"/>
<evidence type="ECO:0000256" key="7">
    <source>
        <dbReference type="ARBA" id="ARBA00022801"/>
    </source>
</evidence>
<keyword evidence="4 8" id="KW-0031">Aminopeptidase</keyword>
<protein>
    <recommendedName>
        <fullName evidence="8">Proline iminopeptidase</fullName>
        <shortName evidence="8">PIP</shortName>
        <ecNumber evidence="8">3.4.11.5</ecNumber>
    </recommendedName>
    <alternativeName>
        <fullName evidence="8">Prolyl aminopeptidase</fullName>
    </alternativeName>
</protein>
<dbReference type="PRINTS" id="PR00793">
    <property type="entry name" value="PROAMNOPTASE"/>
</dbReference>
<dbReference type="EMBL" id="JAGIOC010000001">
    <property type="protein sequence ID" value="MBP2410909.1"/>
    <property type="molecule type" value="Genomic_DNA"/>
</dbReference>
<dbReference type="InterPro" id="IPR000073">
    <property type="entry name" value="AB_hydrolase_1"/>
</dbReference>
<feature type="region of interest" description="Disordered" evidence="9">
    <location>
        <begin position="67"/>
        <end position="86"/>
    </location>
</feature>
<dbReference type="EC" id="3.4.11.5" evidence="8"/>
<evidence type="ECO:0000313" key="12">
    <source>
        <dbReference type="Proteomes" id="UP000698222"/>
    </source>
</evidence>
<dbReference type="PANTHER" id="PTHR43722:SF1">
    <property type="entry name" value="PROLINE IMINOPEPTIDASE"/>
    <property type="match status" value="1"/>
</dbReference>
<keyword evidence="12" id="KW-1185">Reference proteome</keyword>
<evidence type="ECO:0000256" key="4">
    <source>
        <dbReference type="ARBA" id="ARBA00022438"/>
    </source>
</evidence>
<evidence type="ECO:0000256" key="9">
    <source>
        <dbReference type="SAM" id="MobiDB-lite"/>
    </source>
</evidence>
<evidence type="ECO:0000256" key="3">
    <source>
        <dbReference type="ARBA" id="ARBA00010088"/>
    </source>
</evidence>
<dbReference type="Proteomes" id="UP000698222">
    <property type="component" value="Unassembled WGS sequence"/>
</dbReference>
<organism evidence="11 12">
    <name type="scientific">Brachybacterium fresconis</name>
    <dbReference type="NCBI Taxonomy" id="173363"/>
    <lineage>
        <taxon>Bacteria</taxon>
        <taxon>Bacillati</taxon>
        <taxon>Actinomycetota</taxon>
        <taxon>Actinomycetes</taxon>
        <taxon>Micrococcales</taxon>
        <taxon>Dermabacteraceae</taxon>
        <taxon>Brachybacterium</taxon>
    </lineage>
</organism>
<dbReference type="InterPro" id="IPR005944">
    <property type="entry name" value="Pro_iminopeptidase"/>
</dbReference>
<dbReference type="PANTHER" id="PTHR43722">
    <property type="entry name" value="PROLINE IMINOPEPTIDASE"/>
    <property type="match status" value="1"/>
</dbReference>
<comment type="catalytic activity">
    <reaction evidence="1 8">
        <text>Release of N-terminal proline from a peptide.</text>
        <dbReference type="EC" id="3.4.11.5"/>
    </reaction>
</comment>
<evidence type="ECO:0000256" key="6">
    <source>
        <dbReference type="ARBA" id="ARBA00022670"/>
    </source>
</evidence>
<evidence type="ECO:0000256" key="8">
    <source>
        <dbReference type="PIRNR" id="PIRNR006431"/>
    </source>
</evidence>
<evidence type="ECO:0000313" key="11">
    <source>
        <dbReference type="EMBL" id="MBP2410909.1"/>
    </source>
</evidence>
<dbReference type="InterPro" id="IPR002410">
    <property type="entry name" value="Peptidase_S33"/>
</dbReference>
<dbReference type="Pfam" id="PF00561">
    <property type="entry name" value="Abhydrolase_1"/>
    <property type="match status" value="1"/>
</dbReference>
<keyword evidence="7 8" id="KW-0378">Hydrolase</keyword>
<evidence type="ECO:0000256" key="2">
    <source>
        <dbReference type="ARBA" id="ARBA00004496"/>
    </source>
</evidence>
<dbReference type="InterPro" id="IPR029058">
    <property type="entry name" value="AB_hydrolase_fold"/>
</dbReference>